<dbReference type="STRING" id="1817772.A2527_07840"/>
<dbReference type="AlphaFoldDB" id="A0A1F6GAD5"/>
<dbReference type="Proteomes" id="UP000178449">
    <property type="component" value="Unassembled WGS sequence"/>
</dbReference>
<dbReference type="EMBL" id="MFNE01000026">
    <property type="protein sequence ID" value="OGG95077.1"/>
    <property type="molecule type" value="Genomic_DNA"/>
</dbReference>
<organism evidence="1 2">
    <name type="scientific">Candidatus Lambdaproteobacteria bacterium RIFOXYD2_FULL_50_16</name>
    <dbReference type="NCBI Taxonomy" id="1817772"/>
    <lineage>
        <taxon>Bacteria</taxon>
        <taxon>Pseudomonadati</taxon>
        <taxon>Pseudomonadota</taxon>
        <taxon>Candidatus Lambdaproteobacteria</taxon>
    </lineage>
</organism>
<evidence type="ECO:0000313" key="1">
    <source>
        <dbReference type="EMBL" id="OGG95077.1"/>
    </source>
</evidence>
<protein>
    <submittedName>
        <fullName evidence="1">Uncharacterized protein</fullName>
    </submittedName>
</protein>
<name>A0A1F6GAD5_9PROT</name>
<accession>A0A1F6GAD5</accession>
<proteinExistence type="predicted"/>
<comment type="caution">
    <text evidence="1">The sequence shown here is derived from an EMBL/GenBank/DDBJ whole genome shotgun (WGS) entry which is preliminary data.</text>
</comment>
<reference evidence="1 2" key="1">
    <citation type="journal article" date="2016" name="Nat. Commun.">
        <title>Thousands of microbial genomes shed light on interconnected biogeochemical processes in an aquifer system.</title>
        <authorList>
            <person name="Anantharaman K."/>
            <person name="Brown C.T."/>
            <person name="Hug L.A."/>
            <person name="Sharon I."/>
            <person name="Castelle C.J."/>
            <person name="Probst A.J."/>
            <person name="Thomas B.C."/>
            <person name="Singh A."/>
            <person name="Wilkins M.J."/>
            <person name="Karaoz U."/>
            <person name="Brodie E.L."/>
            <person name="Williams K.H."/>
            <person name="Hubbard S.S."/>
            <person name="Banfield J.F."/>
        </authorList>
    </citation>
    <scope>NUCLEOTIDE SEQUENCE [LARGE SCALE GENOMIC DNA]</scope>
</reference>
<evidence type="ECO:0000313" key="2">
    <source>
        <dbReference type="Proteomes" id="UP000178449"/>
    </source>
</evidence>
<sequence length="138" mass="15754">MELNLSFYGRPLVLTLSQKALRELREQPSPLFVEMELCLKDFAAKRVLCSAQPPVELEYQWVLGNLAIAYRPLLARLAAPDVSVEAKINQLEHKYPRWLWLDLDGQGYFGMFGLDKPEPGKSFKLPLLGPSKRRQIGL</sequence>
<gene>
    <name evidence="1" type="ORF">A2527_07840</name>
</gene>